<dbReference type="Proteomes" id="UP000273500">
    <property type="component" value="Unassembled WGS sequence"/>
</dbReference>
<comment type="caution">
    <text evidence="1">The sequence shown here is derived from an EMBL/GenBank/DDBJ whole genome shotgun (WGS) entry which is preliminary data.</text>
</comment>
<accession>A0A428KM23</accession>
<evidence type="ECO:0000313" key="2">
    <source>
        <dbReference type="Proteomes" id="UP000273500"/>
    </source>
</evidence>
<keyword evidence="2" id="KW-1185">Reference proteome</keyword>
<sequence length="147" mass="16059">MEHELTFQKIKEQVELPELLSHCGYTLKKGEDLGRDKILVFEGNDTLAAYSASRILWLRTGSDGRHHLPAAPERRLALLGCVAGPLFAQNRRFGCCRGNSLDVGDTMPAYMVSEALRRALVVCRPPAGLIVHSALSDAAASSWAART</sequence>
<dbReference type="EMBL" id="RWIT01000008">
    <property type="protein sequence ID" value="RSK47501.1"/>
    <property type="molecule type" value="Genomic_DNA"/>
</dbReference>
<dbReference type="RefSeq" id="WP_125421380.1">
    <property type="nucleotide sequence ID" value="NZ_RWIT01000008.1"/>
</dbReference>
<gene>
    <name evidence="1" type="ORF">EI291_14680</name>
</gene>
<proteinExistence type="predicted"/>
<organism evidence="1 2">
    <name type="scientific">Hymenobacter rigui</name>
    <dbReference type="NCBI Taxonomy" id="334424"/>
    <lineage>
        <taxon>Bacteria</taxon>
        <taxon>Pseudomonadati</taxon>
        <taxon>Bacteroidota</taxon>
        <taxon>Cytophagia</taxon>
        <taxon>Cytophagales</taxon>
        <taxon>Hymenobacteraceae</taxon>
        <taxon>Hymenobacter</taxon>
    </lineage>
</organism>
<evidence type="ECO:0000313" key="1">
    <source>
        <dbReference type="EMBL" id="RSK47501.1"/>
    </source>
</evidence>
<dbReference type="AlphaFoldDB" id="A0A428KM23"/>
<protein>
    <submittedName>
        <fullName evidence="1">Uncharacterized protein</fullName>
    </submittedName>
</protein>
<name>A0A428KM23_9BACT</name>
<reference evidence="1 2" key="1">
    <citation type="submission" date="2018-12" db="EMBL/GenBank/DDBJ databases">
        <authorList>
            <person name="Feng G."/>
            <person name="Zhu H."/>
        </authorList>
    </citation>
    <scope>NUCLEOTIDE SEQUENCE [LARGE SCALE GENOMIC DNA]</scope>
    <source>
        <strain evidence="1 2">KCTC 12533</strain>
    </source>
</reference>